<feature type="transmembrane region" description="Helical" evidence="1">
    <location>
        <begin position="20"/>
        <end position="43"/>
    </location>
</feature>
<protein>
    <submittedName>
        <fullName evidence="2">Uncharacterized protein</fullName>
    </submittedName>
</protein>
<sequence>MSDSHLRPRPRQCLGNLWVYRATVICMLLMALAAAIGLFYLASIFMDSLAADTRMFVDIISFFFIAFLIVVSACFMSRRWPE</sequence>
<evidence type="ECO:0000256" key="1">
    <source>
        <dbReference type="SAM" id="Phobius"/>
    </source>
</evidence>
<reference evidence="2 3" key="1">
    <citation type="submission" date="2020-04" db="EMBL/GenBank/DDBJ databases">
        <authorList>
            <person name="De Canck E."/>
        </authorList>
    </citation>
    <scope>NUCLEOTIDE SEQUENCE [LARGE SCALE GENOMIC DNA]</scope>
    <source>
        <strain evidence="2 3">LMG 3441</strain>
    </source>
</reference>
<feature type="transmembrane region" description="Helical" evidence="1">
    <location>
        <begin position="55"/>
        <end position="76"/>
    </location>
</feature>
<keyword evidence="1" id="KW-1133">Transmembrane helix</keyword>
<organism evidence="2 3">
    <name type="scientific">Achromobacter kerstersii</name>
    <dbReference type="NCBI Taxonomy" id="1353890"/>
    <lineage>
        <taxon>Bacteria</taxon>
        <taxon>Pseudomonadati</taxon>
        <taxon>Pseudomonadota</taxon>
        <taxon>Betaproteobacteria</taxon>
        <taxon>Burkholderiales</taxon>
        <taxon>Alcaligenaceae</taxon>
        <taxon>Achromobacter</taxon>
    </lineage>
</organism>
<gene>
    <name evidence="2" type="ORF">LMG3441_04805</name>
</gene>
<evidence type="ECO:0000313" key="3">
    <source>
        <dbReference type="Proteomes" id="UP000494269"/>
    </source>
</evidence>
<dbReference type="RefSeq" id="WP_175171219.1">
    <property type="nucleotide sequence ID" value="NZ_CADIJQ010000009.1"/>
</dbReference>
<keyword evidence="3" id="KW-1185">Reference proteome</keyword>
<keyword evidence="1" id="KW-0472">Membrane</keyword>
<dbReference type="Proteomes" id="UP000494269">
    <property type="component" value="Unassembled WGS sequence"/>
</dbReference>
<evidence type="ECO:0000313" key="2">
    <source>
        <dbReference type="EMBL" id="CAB3732393.1"/>
    </source>
</evidence>
<dbReference type="EMBL" id="CADIJQ010000009">
    <property type="protein sequence ID" value="CAB3732393.1"/>
    <property type="molecule type" value="Genomic_DNA"/>
</dbReference>
<accession>A0A6S7AS37</accession>
<name>A0A6S7AS37_9BURK</name>
<proteinExistence type="predicted"/>
<dbReference type="AlphaFoldDB" id="A0A6S7AS37"/>
<keyword evidence="1" id="KW-0812">Transmembrane</keyword>